<evidence type="ECO:0000313" key="1">
    <source>
        <dbReference type="EMBL" id="AGA64449.1"/>
    </source>
</evidence>
<reference evidence="1 2" key="1">
    <citation type="journal article" date="2012" name="Stand. Genomic Sci.">
        <title>Complete genome sequence of Liberibacter crescens BT-1.</title>
        <authorList>
            <person name="Leonard M.T."/>
            <person name="Fagen J.R."/>
            <person name="Davis-Richardson A.G."/>
            <person name="Davis M.J."/>
            <person name="Triplett E.W."/>
        </authorList>
    </citation>
    <scope>NUCLEOTIDE SEQUENCE [LARGE SCALE GENOMIC DNA]</scope>
    <source>
        <strain evidence="1 2">BT-1</strain>
    </source>
</reference>
<dbReference type="Proteomes" id="UP000010799">
    <property type="component" value="Chromosome"/>
</dbReference>
<dbReference type="KEGG" id="lcc:B488_04570"/>
<name>L0ESG5_LIBCB</name>
<evidence type="ECO:0000313" key="2">
    <source>
        <dbReference type="Proteomes" id="UP000010799"/>
    </source>
</evidence>
<dbReference type="EMBL" id="CP003789">
    <property type="protein sequence ID" value="AGA64449.1"/>
    <property type="molecule type" value="Genomic_DNA"/>
</dbReference>
<dbReference type="RefSeq" id="WP_015272876.1">
    <property type="nucleotide sequence ID" value="NC_019907.1"/>
</dbReference>
<proteinExistence type="predicted"/>
<dbReference type="PATRIC" id="fig|1215343.11.peg.466"/>
<dbReference type="AlphaFoldDB" id="L0ESG5"/>
<keyword evidence="2" id="KW-1185">Reference proteome</keyword>
<accession>L0ESG5</accession>
<dbReference type="HOGENOM" id="CLU_1330591_0_0_5"/>
<protein>
    <submittedName>
        <fullName evidence="1">Uncharacterized protein</fullName>
    </submittedName>
</protein>
<organism evidence="1 2">
    <name type="scientific">Liberibacter crescens (strain BT-1)</name>
    <dbReference type="NCBI Taxonomy" id="1215343"/>
    <lineage>
        <taxon>Bacteria</taxon>
        <taxon>Pseudomonadati</taxon>
        <taxon>Pseudomonadota</taxon>
        <taxon>Alphaproteobacteria</taxon>
        <taxon>Hyphomicrobiales</taxon>
        <taxon>Rhizobiaceae</taxon>
        <taxon>Liberibacter</taxon>
    </lineage>
</organism>
<gene>
    <name evidence="1" type="ordered locus">B488_04570</name>
</gene>
<sequence>MNKKIKIFGDIFWLTKKNDTTIDLLCSSQVSNVLLNANQHSFLKKAIQKLRDAGKKIFLFINEHTLDVAVDLDVDGVFVAVVSGKDLEKIDVFLTVAEVSLGKIQGITKIIAVFEESKALLNAASFPEKSQRFCALAFMPNTKLHSNQTNLEIILLIAKSSHVSAFLMTPDIHGTDSCYNQKYLYGFDGVIAPQSPLLAIPKKKST</sequence>